<feature type="transmembrane region" description="Helical" evidence="1">
    <location>
        <begin position="90"/>
        <end position="111"/>
    </location>
</feature>
<feature type="transmembrane region" description="Helical" evidence="1">
    <location>
        <begin position="157"/>
        <end position="176"/>
    </location>
</feature>
<evidence type="ECO:0000313" key="2">
    <source>
        <dbReference type="EMBL" id="MDQ0366025.1"/>
    </source>
</evidence>
<dbReference type="Pfam" id="PF10067">
    <property type="entry name" value="DUF2306"/>
    <property type="match status" value="1"/>
</dbReference>
<feature type="transmembrane region" description="Helical" evidence="1">
    <location>
        <begin position="54"/>
        <end position="78"/>
    </location>
</feature>
<keyword evidence="1" id="KW-0812">Transmembrane</keyword>
<organism evidence="2 3">
    <name type="scientific">Catenuloplanes indicus</name>
    <dbReference type="NCBI Taxonomy" id="137267"/>
    <lineage>
        <taxon>Bacteria</taxon>
        <taxon>Bacillati</taxon>
        <taxon>Actinomycetota</taxon>
        <taxon>Actinomycetes</taxon>
        <taxon>Micromonosporales</taxon>
        <taxon>Micromonosporaceae</taxon>
        <taxon>Catenuloplanes</taxon>
    </lineage>
</organism>
<keyword evidence="1" id="KW-1133">Transmembrane helix</keyword>
<comment type="caution">
    <text evidence="2">The sequence shown here is derived from an EMBL/GenBank/DDBJ whole genome shotgun (WGS) entry which is preliminary data.</text>
</comment>
<reference evidence="2 3" key="1">
    <citation type="submission" date="2023-07" db="EMBL/GenBank/DDBJ databases">
        <title>Sequencing the genomes of 1000 actinobacteria strains.</title>
        <authorList>
            <person name="Klenk H.-P."/>
        </authorList>
    </citation>
    <scope>NUCLEOTIDE SEQUENCE [LARGE SCALE GENOMIC DNA]</scope>
    <source>
        <strain evidence="2 3">DSM 44709</strain>
    </source>
</reference>
<feature type="transmembrane region" description="Helical" evidence="1">
    <location>
        <begin position="188"/>
        <end position="208"/>
    </location>
</feature>
<dbReference type="Proteomes" id="UP001240236">
    <property type="component" value="Unassembled WGS sequence"/>
</dbReference>
<dbReference type="InterPro" id="IPR018750">
    <property type="entry name" value="DUF2306_membrane"/>
</dbReference>
<protein>
    <submittedName>
        <fullName evidence="2">Lysylphosphatidylglycerol synthetase-like protein (DUF2156 family)</fullName>
    </submittedName>
</protein>
<dbReference type="EMBL" id="JAUSUZ010000001">
    <property type="protein sequence ID" value="MDQ0366025.1"/>
    <property type="molecule type" value="Genomic_DNA"/>
</dbReference>
<name>A0AAE3VZV3_9ACTN</name>
<keyword evidence="1" id="KW-0472">Membrane</keyword>
<evidence type="ECO:0000256" key="1">
    <source>
        <dbReference type="SAM" id="Phobius"/>
    </source>
</evidence>
<keyword evidence="3" id="KW-1185">Reference proteome</keyword>
<accession>A0AAE3VZV3</accession>
<feature type="transmembrane region" description="Helical" evidence="1">
    <location>
        <begin position="117"/>
        <end position="137"/>
    </location>
</feature>
<proteinExistence type="predicted"/>
<gene>
    <name evidence="2" type="ORF">J2S42_002694</name>
</gene>
<sequence length="226" mass="25499">MSAVTMSREVRRRWWWVLWSLLTLSALAIAAVFVPPYMVGGTTVPGLNRSIPGYYVSLVIHAMPAGLALVIGPFQFVTPLRVRFPRAHRIAGRVYLISVLIASLAAVYSSVVTESGLTLQVAFFMLIAAWLYTGVMAYRTIRRGEVQLHRIWMVRNYALTFAAVTLRLYQLIGLQLMDPMGWEYPQIYASSAWASLFGNAIIAEYFIVQRMLAPVARRKRLENVAQ</sequence>
<dbReference type="AlphaFoldDB" id="A0AAE3VZV3"/>
<dbReference type="RefSeq" id="WP_307239049.1">
    <property type="nucleotide sequence ID" value="NZ_JAUSUZ010000001.1"/>
</dbReference>
<evidence type="ECO:0000313" key="3">
    <source>
        <dbReference type="Proteomes" id="UP001240236"/>
    </source>
</evidence>